<evidence type="ECO:0000256" key="1">
    <source>
        <dbReference type="ARBA" id="ARBA00000898"/>
    </source>
</evidence>
<dbReference type="RefSeq" id="WP_015423437.1">
    <property type="nucleotide sequence ID" value="NC_020419.1"/>
</dbReference>
<evidence type="ECO:0000313" key="13">
    <source>
        <dbReference type="EMBL" id="BAG13911.1"/>
    </source>
</evidence>
<feature type="binding site" evidence="12">
    <location>
        <position position="115"/>
    </location>
    <ligand>
        <name>Mg(2+)</name>
        <dbReference type="ChEBI" id="CHEBI:18420"/>
    </ligand>
</feature>
<dbReference type="PANTHER" id="PTHR21485:SF6">
    <property type="entry name" value="N-ACYLNEURAMINATE CYTIDYLYLTRANSFERASE-RELATED"/>
    <property type="match status" value="1"/>
</dbReference>
<evidence type="ECO:0000313" key="14">
    <source>
        <dbReference type="Proteomes" id="UP000001691"/>
    </source>
</evidence>
<keyword evidence="9 12" id="KW-0460">Magnesium</keyword>
<reference evidence="14" key="1">
    <citation type="journal article" date="2008" name="Proc. Natl. Acad. Sci. U.S.A.">
        <title>Complete genome of the uncultured termite group 1 bacteria in a single host protist cell.</title>
        <authorList>
            <person name="Hongoh Y."/>
            <person name="Sharma V.K."/>
            <person name="Prakash T."/>
            <person name="Noda S."/>
            <person name="Taylor T.D."/>
            <person name="Kudo T."/>
            <person name="Sakaki Y."/>
            <person name="Toyoda A."/>
            <person name="Hattori M."/>
            <person name="Ohkuma M."/>
        </authorList>
    </citation>
    <scope>NUCLEOTIDE SEQUENCE [LARGE SCALE GENOMIC DNA]</scope>
    <source>
        <strain evidence="14">Rs-D17 genomovar Ri2008</strain>
    </source>
</reference>
<dbReference type="InterPro" id="IPR010023">
    <property type="entry name" value="KdsC_fam"/>
</dbReference>
<feature type="binding site" evidence="12">
    <location>
        <position position="20"/>
    </location>
    <ligand>
        <name>Mg(2+)</name>
        <dbReference type="ChEBI" id="CHEBI:18420"/>
    </ligand>
</feature>
<dbReference type="InterPro" id="IPR023214">
    <property type="entry name" value="HAD_sf"/>
</dbReference>
<gene>
    <name evidence="13" type="ordered locus">TGRD_424</name>
</gene>
<dbReference type="Pfam" id="PF08282">
    <property type="entry name" value="Hydrolase_3"/>
    <property type="match status" value="1"/>
</dbReference>
<evidence type="ECO:0000256" key="11">
    <source>
        <dbReference type="ARBA" id="ARBA00031051"/>
    </source>
</evidence>
<dbReference type="PIRSF" id="PIRSF006118">
    <property type="entry name" value="KDO8-P_Ptase"/>
    <property type="match status" value="1"/>
</dbReference>
<dbReference type="GO" id="GO:0019143">
    <property type="term" value="F:3-deoxy-manno-octulosonate-8-phosphatase activity"/>
    <property type="evidence" value="ECO:0007669"/>
    <property type="project" value="UniProtKB-EC"/>
</dbReference>
<dbReference type="GO" id="GO:0009103">
    <property type="term" value="P:lipopolysaccharide biosynthetic process"/>
    <property type="evidence" value="ECO:0007669"/>
    <property type="project" value="UniProtKB-KW"/>
</dbReference>
<keyword evidence="14" id="KW-1185">Reference proteome</keyword>
<dbReference type="PANTHER" id="PTHR21485">
    <property type="entry name" value="HAD SUPERFAMILY MEMBERS CMAS AND KDSC"/>
    <property type="match status" value="1"/>
</dbReference>
<sequence>MKNKKDIIKRAKNIKLLACDIDGVLTRGEIILLNSGEEIKIWNVRDGMGYNELLKMSPEIKTAWITGRRSFQVEKHAKDMSIDYLVQNCTSKVVALERILKENGFKTSEAAYIGDDIIDIPVLRVAGLSVCPIDACEEVKKYVDYVSVLSGGKGVVREVIELIVKAKGKWKKSLNRYIST</sequence>
<evidence type="ECO:0000256" key="4">
    <source>
        <dbReference type="ARBA" id="ARBA00011881"/>
    </source>
</evidence>
<dbReference type="KEGG" id="rsd:TGRD_424"/>
<evidence type="ECO:0000256" key="10">
    <source>
        <dbReference type="ARBA" id="ARBA00022985"/>
    </source>
</evidence>
<dbReference type="Gene3D" id="3.40.50.1000">
    <property type="entry name" value="HAD superfamily/HAD-like"/>
    <property type="match status" value="1"/>
</dbReference>
<evidence type="ECO:0000256" key="5">
    <source>
        <dbReference type="ARBA" id="ARBA00013066"/>
    </source>
</evidence>
<keyword evidence="7 12" id="KW-0479">Metal-binding</keyword>
<accession>A0A1C9ZY63</accession>
<dbReference type="GO" id="GO:0046872">
    <property type="term" value="F:metal ion binding"/>
    <property type="evidence" value="ECO:0007669"/>
    <property type="project" value="UniProtKB-KW"/>
</dbReference>
<evidence type="ECO:0000256" key="8">
    <source>
        <dbReference type="ARBA" id="ARBA00022801"/>
    </source>
</evidence>
<protein>
    <recommendedName>
        <fullName evidence="6">3-deoxy-D-manno-octulosonate 8-phosphate phosphatase KdsC</fullName>
        <ecNumber evidence="5">3.1.3.45</ecNumber>
    </recommendedName>
    <alternativeName>
        <fullName evidence="11">KDO 8-P phosphatase</fullName>
    </alternativeName>
</protein>
<dbReference type="Proteomes" id="UP000001691">
    <property type="component" value="Chromosome"/>
</dbReference>
<dbReference type="STRING" id="471821.TGRD_428"/>
<keyword evidence="10" id="KW-0448">Lipopolysaccharide biosynthesis</keyword>
<dbReference type="SFLD" id="SFLDS00003">
    <property type="entry name" value="Haloacid_Dehalogenase"/>
    <property type="match status" value="1"/>
</dbReference>
<comment type="subunit">
    <text evidence="4">Homotetramer.</text>
</comment>
<dbReference type="NCBIfam" id="TIGR01670">
    <property type="entry name" value="KdsC-phosphatas"/>
    <property type="match status" value="1"/>
</dbReference>
<evidence type="ECO:0000256" key="7">
    <source>
        <dbReference type="ARBA" id="ARBA00022723"/>
    </source>
</evidence>
<evidence type="ECO:0000256" key="2">
    <source>
        <dbReference type="ARBA" id="ARBA00001946"/>
    </source>
</evidence>
<feature type="binding site" evidence="12">
    <location>
        <position position="22"/>
    </location>
    <ligand>
        <name>substrate</name>
    </ligand>
</feature>
<comment type="similarity">
    <text evidence="3">Belongs to the KdsC family.</text>
</comment>
<dbReference type="FunFam" id="3.40.50.1000:FF:000029">
    <property type="entry name" value="3-deoxy-D-manno-octulosonate 8-phosphate phosphatase KdsC"/>
    <property type="match status" value="1"/>
</dbReference>
<evidence type="ECO:0000256" key="3">
    <source>
        <dbReference type="ARBA" id="ARBA00005893"/>
    </source>
</evidence>
<dbReference type="InterPro" id="IPR050793">
    <property type="entry name" value="CMP-NeuNAc_synthase"/>
</dbReference>
<dbReference type="KEGG" id="eti:RSTT_431"/>
<evidence type="ECO:0000256" key="9">
    <source>
        <dbReference type="ARBA" id="ARBA00022842"/>
    </source>
</evidence>
<dbReference type="SFLD" id="SFLDG01138">
    <property type="entry name" value="C1.6.2:_Deoxy-d-mannose-octulo"/>
    <property type="match status" value="1"/>
</dbReference>
<evidence type="ECO:0000256" key="6">
    <source>
        <dbReference type="ARBA" id="ARBA00020092"/>
    </source>
</evidence>
<dbReference type="GO" id="GO:0008781">
    <property type="term" value="F:N-acylneuraminate cytidylyltransferase activity"/>
    <property type="evidence" value="ECO:0007669"/>
    <property type="project" value="TreeGrafter"/>
</dbReference>
<keyword evidence="8" id="KW-0378">Hydrolase</keyword>
<organism evidence="13 14">
    <name type="scientific">Endomicrobium trichonymphae</name>
    <dbReference type="NCBI Taxonomy" id="1408204"/>
    <lineage>
        <taxon>Bacteria</taxon>
        <taxon>Pseudomonadati</taxon>
        <taxon>Elusimicrobiota</taxon>
        <taxon>Endomicrobiia</taxon>
        <taxon>Endomicrobiales</taxon>
        <taxon>Endomicrobiaceae</taxon>
        <taxon>Candidatus Endomicrobiellum</taxon>
    </lineage>
</organism>
<comment type="cofactor">
    <cofactor evidence="2 12">
        <name>Mg(2+)</name>
        <dbReference type="ChEBI" id="CHEBI:18420"/>
    </cofactor>
</comment>
<comment type="catalytic activity">
    <reaction evidence="1">
        <text>3-deoxy-alpha-D-manno-2-octulosonate-8-phosphate + H2O = 3-deoxy-alpha-D-manno-oct-2-ulosonate + phosphate</text>
        <dbReference type="Rhea" id="RHEA:11500"/>
        <dbReference type="ChEBI" id="CHEBI:15377"/>
        <dbReference type="ChEBI" id="CHEBI:43474"/>
        <dbReference type="ChEBI" id="CHEBI:85985"/>
        <dbReference type="ChEBI" id="CHEBI:85986"/>
        <dbReference type="EC" id="3.1.3.45"/>
    </reaction>
</comment>
<dbReference type="EC" id="3.1.3.45" evidence="5"/>
<dbReference type="InterPro" id="IPR036412">
    <property type="entry name" value="HAD-like_sf"/>
</dbReference>
<evidence type="ECO:0000256" key="12">
    <source>
        <dbReference type="PIRSR" id="PIRSR006118-2"/>
    </source>
</evidence>
<dbReference type="SFLD" id="SFLDG01136">
    <property type="entry name" value="C1.6:_Phosphoserine_Phosphatas"/>
    <property type="match status" value="1"/>
</dbReference>
<dbReference type="SUPFAM" id="SSF56784">
    <property type="entry name" value="HAD-like"/>
    <property type="match status" value="1"/>
</dbReference>
<dbReference type="PATRIC" id="fig|471821.5.peg.699"/>
<dbReference type="AlphaFoldDB" id="B1H079"/>
<dbReference type="HOGENOM" id="CLU_106694_1_0_0"/>
<name>B1H079_ENDTX</name>
<dbReference type="EMBL" id="AP009510">
    <property type="protein sequence ID" value="BAG13911.1"/>
    <property type="molecule type" value="Genomic_DNA"/>
</dbReference>
<dbReference type="OrthoDB" id="9805604at2"/>
<proteinExistence type="inferred from homology"/>
<accession>B1H079</accession>